<organism evidence="7 8">
    <name type="scientific">Macrococcus epidermidis</name>
    <dbReference type="NCBI Taxonomy" id="1902580"/>
    <lineage>
        <taxon>Bacteria</taxon>
        <taxon>Bacillati</taxon>
        <taxon>Bacillota</taxon>
        <taxon>Bacilli</taxon>
        <taxon>Bacillales</taxon>
        <taxon>Staphylococcaceae</taxon>
        <taxon>Macrococcus</taxon>
    </lineage>
</organism>
<keyword evidence="8" id="KW-1185">Reference proteome</keyword>
<feature type="chain" id="PRO_5016404502" description="Immunodominant staphylococcal antigen B" evidence="6">
    <location>
        <begin position="23"/>
        <end position="196"/>
    </location>
</feature>
<evidence type="ECO:0000313" key="8">
    <source>
        <dbReference type="Proteomes" id="UP000249808"/>
    </source>
</evidence>
<sequence length="196" mass="22060">MKNLLKVGIASTLLLGLTPAVADAKIPVKSSTKTVAPYYKWNGYTGYSHKFVLDKDFKRALLNSNVTVNGMKVTKSVTAKQADPALMALAKYNEHKKFNSKLLTKKYDTLGLKAGKEYFVIQMPVQKGKVSLAQIKKLYGKYEIEEGQLKDSKTKKFYTESYVIRTKSGSAEFHFDKNEKLNKVYILSTTTITFGY</sequence>
<dbReference type="EMBL" id="PZJH01000001">
    <property type="protein sequence ID" value="RAK45980.1"/>
    <property type="molecule type" value="Genomic_DNA"/>
</dbReference>
<evidence type="ECO:0000313" key="7">
    <source>
        <dbReference type="EMBL" id="RAK45980.1"/>
    </source>
</evidence>
<name>A0A327ZUB6_9STAP</name>
<protein>
    <recommendedName>
        <fullName evidence="5">Immunodominant staphylococcal antigen B</fullName>
    </recommendedName>
</protein>
<evidence type="ECO:0000256" key="2">
    <source>
        <dbReference type="ARBA" id="ARBA00022525"/>
    </source>
</evidence>
<evidence type="ECO:0000256" key="6">
    <source>
        <dbReference type="SAM" id="SignalP"/>
    </source>
</evidence>
<evidence type="ECO:0000256" key="1">
    <source>
        <dbReference type="ARBA" id="ARBA00004613"/>
    </source>
</evidence>
<dbReference type="NCBIfam" id="NF047686">
    <property type="entry name" value="IsaB_fam"/>
    <property type="match status" value="1"/>
</dbReference>
<dbReference type="Proteomes" id="UP000249808">
    <property type="component" value="Unassembled WGS sequence"/>
</dbReference>
<evidence type="ECO:0000256" key="4">
    <source>
        <dbReference type="ARBA" id="ARBA00093777"/>
    </source>
</evidence>
<keyword evidence="3 6" id="KW-0732">Signal</keyword>
<gene>
    <name evidence="7" type="ORF">BHU61_00610</name>
</gene>
<accession>A0A327ZUB6</accession>
<dbReference type="RefSeq" id="WP_111714159.1">
    <property type="nucleotide sequence ID" value="NZ_JBHSSR010000001.1"/>
</dbReference>
<evidence type="ECO:0000256" key="3">
    <source>
        <dbReference type="ARBA" id="ARBA00022729"/>
    </source>
</evidence>
<comment type="similarity">
    <text evidence="4">Belongs to the IsaB family.</text>
</comment>
<dbReference type="AlphaFoldDB" id="A0A327ZUB6"/>
<comment type="caution">
    <text evidence="7">The sequence shown here is derived from an EMBL/GenBank/DDBJ whole genome shotgun (WGS) entry which is preliminary data.</text>
</comment>
<reference evidence="7 8" key="1">
    <citation type="journal article" date="2018" name="Front. Microbiol.">
        <title>Description and Comparative Genomics of Macrococcus caseolyticus subsp. hominis subsp. nov., Macrococcus goetzii sp. nov., Macrococcus epidermidis sp. nov., and Macrococcus bohemicus sp. nov., Novel Macrococci From Human Clinical Material With Virulence Potential and Suspected Uptake of Foreign DNA by Natural Transformation.</title>
        <authorList>
            <person name="Maslanova I."/>
            <person name="Wertheimer Z."/>
            <person name="Sedlacek I."/>
            <person name="Svec P."/>
            <person name="Indrakova A."/>
            <person name="Kovarovic V."/>
            <person name="Schumann P."/>
            <person name="Sproer C."/>
            <person name="Kralova S."/>
            <person name="Sedo O."/>
            <person name="Kristofova L."/>
            <person name="Vrbovska V."/>
            <person name="Fuzik T."/>
            <person name="Petras P."/>
            <person name="Zdrahal Z."/>
            <person name="Ruzickova V."/>
            <person name="Doskar J."/>
            <person name="Pantucek R."/>
        </authorList>
    </citation>
    <scope>NUCLEOTIDE SEQUENCE [LARGE SCALE GENOMIC DNA]</scope>
    <source>
        <strain evidence="7 8">01/688</strain>
    </source>
</reference>
<dbReference type="InterPro" id="IPR058086">
    <property type="entry name" value="IsaB"/>
</dbReference>
<feature type="signal peptide" evidence="6">
    <location>
        <begin position="1"/>
        <end position="22"/>
    </location>
</feature>
<comment type="subcellular location">
    <subcellularLocation>
        <location evidence="1">Secreted</location>
    </subcellularLocation>
</comment>
<keyword evidence="2" id="KW-0964">Secreted</keyword>
<proteinExistence type="inferred from homology"/>
<evidence type="ECO:0000256" key="5">
    <source>
        <dbReference type="ARBA" id="ARBA00093792"/>
    </source>
</evidence>